<dbReference type="InterPro" id="IPR020568">
    <property type="entry name" value="Ribosomal_Su5_D2-typ_SF"/>
</dbReference>
<organism evidence="1 2">
    <name type="scientific">Schistosoma margrebowiei</name>
    <dbReference type="NCBI Taxonomy" id="48269"/>
    <lineage>
        <taxon>Eukaryota</taxon>
        <taxon>Metazoa</taxon>
        <taxon>Spiralia</taxon>
        <taxon>Lophotrochozoa</taxon>
        <taxon>Platyhelminthes</taxon>
        <taxon>Trematoda</taxon>
        <taxon>Digenea</taxon>
        <taxon>Strigeidida</taxon>
        <taxon>Schistosomatoidea</taxon>
        <taxon>Schistosomatidae</taxon>
        <taxon>Schistosoma</taxon>
    </lineage>
</organism>
<evidence type="ECO:0000313" key="2">
    <source>
        <dbReference type="Proteomes" id="UP000277204"/>
    </source>
</evidence>
<dbReference type="GO" id="GO:0006412">
    <property type="term" value="P:translation"/>
    <property type="evidence" value="ECO:0007669"/>
    <property type="project" value="InterPro"/>
</dbReference>
<dbReference type="EMBL" id="UZAI01011094">
    <property type="protein sequence ID" value="VDP08314.1"/>
    <property type="molecule type" value="Genomic_DNA"/>
</dbReference>
<dbReference type="STRING" id="48269.A0A183MCI7"/>
<name>A0A183MCI7_9TREM</name>
<dbReference type="SUPFAM" id="SSF54211">
    <property type="entry name" value="Ribosomal protein S5 domain 2-like"/>
    <property type="match status" value="1"/>
</dbReference>
<keyword evidence="2" id="KW-1185">Reference proteome</keyword>
<dbReference type="GO" id="GO:0005840">
    <property type="term" value="C:ribosome"/>
    <property type="evidence" value="ECO:0007669"/>
    <property type="project" value="InterPro"/>
</dbReference>
<dbReference type="Gene3D" id="3.30.230.10">
    <property type="match status" value="1"/>
</dbReference>
<dbReference type="GO" id="GO:0003735">
    <property type="term" value="F:structural constituent of ribosome"/>
    <property type="evidence" value="ECO:0007669"/>
    <property type="project" value="InterPro"/>
</dbReference>
<reference evidence="1 2" key="1">
    <citation type="submission" date="2018-11" db="EMBL/GenBank/DDBJ databases">
        <authorList>
            <consortium name="Pathogen Informatics"/>
        </authorList>
    </citation>
    <scope>NUCLEOTIDE SEQUENCE [LARGE SCALE GENOMIC DNA]</scope>
    <source>
        <strain evidence="1 2">Zambia</strain>
    </source>
</reference>
<protein>
    <submittedName>
        <fullName evidence="1">Uncharacterized protein</fullName>
    </submittedName>
</protein>
<sequence>MNVKTNHSIIFLIVKDRQMLYGFFFLHTLAPSHKLTISPLFLSSFLCQQLILYVEVNLIHIQSIEIIGYTNRADMGAGLKCHRMIKTLCQVIGIKDMYARVEGSTNNYQAIARGFLRLLKQQVCKIEFK</sequence>
<gene>
    <name evidence="1" type="ORF">SMRZ_LOCUS13762</name>
</gene>
<dbReference type="Pfam" id="PF03719">
    <property type="entry name" value="Ribosomal_S5_C"/>
    <property type="match status" value="1"/>
</dbReference>
<dbReference type="InterPro" id="IPR014721">
    <property type="entry name" value="Ribsml_uS5_D2-typ_fold_subgr"/>
</dbReference>
<evidence type="ECO:0000313" key="1">
    <source>
        <dbReference type="EMBL" id="VDP08314.1"/>
    </source>
</evidence>
<accession>A0A183MCI7</accession>
<dbReference type="AlphaFoldDB" id="A0A183MCI7"/>
<dbReference type="Proteomes" id="UP000277204">
    <property type="component" value="Unassembled WGS sequence"/>
</dbReference>
<proteinExistence type="predicted"/>
<dbReference type="InterPro" id="IPR005324">
    <property type="entry name" value="Ribosomal_uS5_C"/>
</dbReference>